<dbReference type="SUPFAM" id="SSF56935">
    <property type="entry name" value="Porins"/>
    <property type="match status" value="1"/>
</dbReference>
<dbReference type="PANTHER" id="PTHR35093:SF3">
    <property type="entry name" value="LONG-CHAIN FATTY ACID TRANSPORT PROTEIN"/>
    <property type="match status" value="1"/>
</dbReference>
<evidence type="ECO:0000256" key="2">
    <source>
        <dbReference type="ARBA" id="ARBA00008163"/>
    </source>
</evidence>
<evidence type="ECO:0000256" key="1">
    <source>
        <dbReference type="ARBA" id="ARBA00004571"/>
    </source>
</evidence>
<gene>
    <name evidence="9" type="ORF">ABQJ56_00840</name>
</gene>
<name>A0ABV3QK19_9GAMM</name>
<dbReference type="RefSeq" id="WP_367843093.1">
    <property type="nucleotide sequence ID" value="NZ_JBFOHL010000001.1"/>
</dbReference>
<evidence type="ECO:0000256" key="6">
    <source>
        <dbReference type="ARBA" id="ARBA00023136"/>
    </source>
</evidence>
<feature type="chain" id="PRO_5046829443" evidence="8">
    <location>
        <begin position="37"/>
        <end position="500"/>
    </location>
</feature>
<evidence type="ECO:0000256" key="4">
    <source>
        <dbReference type="ARBA" id="ARBA00022692"/>
    </source>
</evidence>
<evidence type="ECO:0000313" key="10">
    <source>
        <dbReference type="Proteomes" id="UP001556170"/>
    </source>
</evidence>
<evidence type="ECO:0000313" key="9">
    <source>
        <dbReference type="EMBL" id="MEW9622779.1"/>
    </source>
</evidence>
<comment type="caution">
    <text evidence="9">The sequence shown here is derived from an EMBL/GenBank/DDBJ whole genome shotgun (WGS) entry which is preliminary data.</text>
</comment>
<dbReference type="EMBL" id="JBFOHL010000001">
    <property type="protein sequence ID" value="MEW9622779.1"/>
    <property type="molecule type" value="Genomic_DNA"/>
</dbReference>
<protein>
    <submittedName>
        <fullName evidence="9">OmpP1/FadL family transporter</fullName>
    </submittedName>
</protein>
<comment type="subcellular location">
    <subcellularLocation>
        <location evidence="1">Cell outer membrane</location>
        <topology evidence="1">Multi-pass membrane protein</topology>
    </subcellularLocation>
</comment>
<proteinExistence type="inferred from homology"/>
<comment type="similarity">
    <text evidence="2">Belongs to the OmpP1/FadL family.</text>
</comment>
<keyword evidence="5 8" id="KW-0732">Signal</keyword>
<feature type="signal peptide" evidence="8">
    <location>
        <begin position="1"/>
        <end position="36"/>
    </location>
</feature>
<sequence length="500" mass="52370">MHKSFRPLSSASRPLALAALSVAVAGALVAPGMAHASAFQLKENSAQGLGRAYAGSTTAGGDVSVVENNPAAMSDLDGTFVQADITAVNFSAKFSGSAHDVMGNPISGGNGGDAGTTLPVPALAIATKVSDRVNLGIAFDVPFGFQTEYDRNWMGRYDAVKTLLRSYDTTLSASFKINDQWSIGASAIAERTNADLTNAINFNGVGLGIQQGIGAQTAAAIAQIQAAAAAGQISATQAAAMAQAAAAQGQAAAAGVAALTPPGSDGYAEVKGNNWAWGWQIGTYWKPTANDRVALNYRSRISHDIDGTANFTTTPGYDLLLANPALSGSIPPFQHTTGKARLTNPAVASFSYWHQEQQFGIGMDVAWTQWSVMRQLTLNYANPAQPTTVLPFNWRNTWYASVGGEYYATDKLTLRAGVAIDQAPMSADNRDPRVPDGARHMATFGIGYKATENFQINAAYAHIFVSHAGMNGATSATGDVLTGSFDDYGNLLSLSAQYKF</sequence>
<keyword evidence="4" id="KW-0812">Transmembrane</keyword>
<keyword evidence="10" id="KW-1185">Reference proteome</keyword>
<evidence type="ECO:0000256" key="8">
    <source>
        <dbReference type="SAM" id="SignalP"/>
    </source>
</evidence>
<dbReference type="Gene3D" id="2.40.160.60">
    <property type="entry name" value="Outer membrane protein transport protein (OMPP1/FadL/TodX)"/>
    <property type="match status" value="1"/>
</dbReference>
<evidence type="ECO:0000256" key="3">
    <source>
        <dbReference type="ARBA" id="ARBA00022452"/>
    </source>
</evidence>
<keyword evidence="3" id="KW-1134">Transmembrane beta strand</keyword>
<keyword evidence="6" id="KW-0472">Membrane</keyword>
<evidence type="ECO:0000256" key="5">
    <source>
        <dbReference type="ARBA" id="ARBA00022729"/>
    </source>
</evidence>
<dbReference type="Proteomes" id="UP001556170">
    <property type="component" value="Unassembled WGS sequence"/>
</dbReference>
<dbReference type="PANTHER" id="PTHR35093">
    <property type="entry name" value="OUTER MEMBRANE PROTEIN NMB0088-RELATED"/>
    <property type="match status" value="1"/>
</dbReference>
<dbReference type="InterPro" id="IPR005017">
    <property type="entry name" value="OMPP1/FadL/TodX"/>
</dbReference>
<reference evidence="9 10" key="1">
    <citation type="submission" date="2024-06" db="EMBL/GenBank/DDBJ databases">
        <authorList>
            <person name="Woo H."/>
        </authorList>
    </citation>
    <scope>NUCLEOTIDE SEQUENCE [LARGE SCALE GENOMIC DNA]</scope>
    <source>
        <strain evidence="9 10">S2-g</strain>
    </source>
</reference>
<keyword evidence="7" id="KW-0998">Cell outer membrane</keyword>
<evidence type="ECO:0000256" key="7">
    <source>
        <dbReference type="ARBA" id="ARBA00023237"/>
    </source>
</evidence>
<organism evidence="9 10">
    <name type="scientific">Rhodanobacter geophilus</name>
    <dbReference type="NCBI Taxonomy" id="3162488"/>
    <lineage>
        <taxon>Bacteria</taxon>
        <taxon>Pseudomonadati</taxon>
        <taxon>Pseudomonadota</taxon>
        <taxon>Gammaproteobacteria</taxon>
        <taxon>Lysobacterales</taxon>
        <taxon>Rhodanobacteraceae</taxon>
        <taxon>Rhodanobacter</taxon>
    </lineage>
</organism>
<dbReference type="Pfam" id="PF03349">
    <property type="entry name" value="Toluene_X"/>
    <property type="match status" value="1"/>
</dbReference>
<accession>A0ABV3QK19</accession>